<keyword evidence="3" id="KW-0548">Nucleotidyltransferase</keyword>
<evidence type="ECO:0000259" key="10">
    <source>
        <dbReference type="PROSITE" id="PS50878"/>
    </source>
</evidence>
<dbReference type="GO" id="GO:0003964">
    <property type="term" value="F:RNA-directed DNA polymerase activity"/>
    <property type="evidence" value="ECO:0007669"/>
    <property type="project" value="UniProtKB-KW"/>
</dbReference>
<evidence type="ECO:0000256" key="4">
    <source>
        <dbReference type="ARBA" id="ARBA00022723"/>
    </source>
</evidence>
<comment type="similarity">
    <text evidence="8">Belongs to the bacterial reverse transcriptase family.</text>
</comment>
<dbReference type="KEGG" id="ome:OLMES_3967"/>
<feature type="domain" description="Reverse transcriptase" evidence="10">
    <location>
        <begin position="94"/>
        <end position="320"/>
    </location>
</feature>
<dbReference type="InterPro" id="IPR013597">
    <property type="entry name" value="Mat_intron_G2"/>
</dbReference>
<comment type="catalytic activity">
    <reaction evidence="9">
        <text>DNA(n) + a 2'-deoxyribonucleoside 5'-triphosphate = DNA(n+1) + diphosphate</text>
        <dbReference type="Rhea" id="RHEA:22508"/>
        <dbReference type="Rhea" id="RHEA-COMP:17339"/>
        <dbReference type="Rhea" id="RHEA-COMP:17340"/>
        <dbReference type="ChEBI" id="CHEBI:33019"/>
        <dbReference type="ChEBI" id="CHEBI:61560"/>
        <dbReference type="ChEBI" id="CHEBI:173112"/>
        <dbReference type="EC" id="2.7.7.49"/>
    </reaction>
</comment>
<gene>
    <name evidence="11" type="ORF">OLMES_3967</name>
</gene>
<dbReference type="GO" id="GO:0003723">
    <property type="term" value="F:RNA binding"/>
    <property type="evidence" value="ECO:0007669"/>
    <property type="project" value="InterPro"/>
</dbReference>
<evidence type="ECO:0000256" key="9">
    <source>
        <dbReference type="ARBA" id="ARBA00048173"/>
    </source>
</evidence>
<dbReference type="InterPro" id="IPR000123">
    <property type="entry name" value="Reverse_transcriptase_msDNA"/>
</dbReference>
<dbReference type="CDD" id="cd01651">
    <property type="entry name" value="RT_G2_intron"/>
    <property type="match status" value="1"/>
</dbReference>
<keyword evidence="5" id="KW-0460">Magnesium</keyword>
<dbReference type="InterPro" id="IPR000477">
    <property type="entry name" value="RT_dom"/>
</dbReference>
<keyword evidence="2" id="KW-0808">Transferase</keyword>
<evidence type="ECO:0000256" key="1">
    <source>
        <dbReference type="ARBA" id="ARBA00012493"/>
    </source>
</evidence>
<evidence type="ECO:0000313" key="12">
    <source>
        <dbReference type="Proteomes" id="UP000196027"/>
    </source>
</evidence>
<dbReference type="GO" id="GO:0046872">
    <property type="term" value="F:metal ion binding"/>
    <property type="evidence" value="ECO:0007669"/>
    <property type="project" value="UniProtKB-KW"/>
</dbReference>
<organism evidence="11 12">
    <name type="scientific">Oleiphilus messinensis</name>
    <dbReference type="NCBI Taxonomy" id="141451"/>
    <lineage>
        <taxon>Bacteria</taxon>
        <taxon>Pseudomonadati</taxon>
        <taxon>Pseudomonadota</taxon>
        <taxon>Gammaproteobacteria</taxon>
        <taxon>Oceanospirillales</taxon>
        <taxon>Oleiphilaceae</taxon>
        <taxon>Oleiphilus</taxon>
    </lineage>
</organism>
<dbReference type="SUPFAM" id="SSF56672">
    <property type="entry name" value="DNA/RNA polymerases"/>
    <property type="match status" value="1"/>
</dbReference>
<evidence type="ECO:0000313" key="11">
    <source>
        <dbReference type="EMBL" id="ARU57986.1"/>
    </source>
</evidence>
<keyword evidence="4" id="KW-0479">Metal-binding</keyword>
<dbReference type="NCBIfam" id="TIGR04416">
    <property type="entry name" value="group_II_RT_mat"/>
    <property type="match status" value="1"/>
</dbReference>
<dbReference type="Proteomes" id="UP000196027">
    <property type="component" value="Chromosome"/>
</dbReference>
<name>A0A1Y0IDX2_9GAMM</name>
<keyword evidence="7" id="KW-0051">Antiviral defense</keyword>
<dbReference type="EC" id="2.7.7.49" evidence="1"/>
<dbReference type="PANTHER" id="PTHR34047:SF8">
    <property type="entry name" value="PROTEIN YKFC"/>
    <property type="match status" value="1"/>
</dbReference>
<dbReference type="EMBL" id="CP021425">
    <property type="protein sequence ID" value="ARU57986.1"/>
    <property type="molecule type" value="Genomic_DNA"/>
</dbReference>
<reference evidence="11 12" key="1">
    <citation type="submission" date="2017-05" db="EMBL/GenBank/DDBJ databases">
        <title>Genomic insights into alkan degradation activity of Oleiphilus messinensis.</title>
        <authorList>
            <person name="Kozyavkin S.A."/>
            <person name="Slesarev A.I."/>
            <person name="Golyshin P.N."/>
            <person name="Korzhenkov A."/>
            <person name="Golyshina O.N."/>
            <person name="Toshchakov S.V."/>
        </authorList>
    </citation>
    <scope>NUCLEOTIDE SEQUENCE [LARGE SCALE GENOMIC DNA]</scope>
    <source>
        <strain evidence="11 12">ME102</strain>
    </source>
</reference>
<dbReference type="Pfam" id="PF08388">
    <property type="entry name" value="GIIM"/>
    <property type="match status" value="1"/>
</dbReference>
<evidence type="ECO:0000256" key="8">
    <source>
        <dbReference type="ARBA" id="ARBA00034120"/>
    </source>
</evidence>
<dbReference type="Pfam" id="PF00078">
    <property type="entry name" value="RVT_1"/>
    <property type="match status" value="1"/>
</dbReference>
<evidence type="ECO:0000256" key="2">
    <source>
        <dbReference type="ARBA" id="ARBA00022679"/>
    </source>
</evidence>
<keyword evidence="6" id="KW-0695">RNA-directed DNA polymerase</keyword>
<evidence type="ECO:0000256" key="5">
    <source>
        <dbReference type="ARBA" id="ARBA00022842"/>
    </source>
</evidence>
<proteinExistence type="inferred from homology"/>
<dbReference type="GO" id="GO:0051607">
    <property type="term" value="P:defense response to virus"/>
    <property type="evidence" value="ECO:0007669"/>
    <property type="project" value="UniProtKB-KW"/>
</dbReference>
<evidence type="ECO:0000256" key="6">
    <source>
        <dbReference type="ARBA" id="ARBA00022918"/>
    </source>
</evidence>
<protein>
    <recommendedName>
        <fullName evidence="1">RNA-directed DNA polymerase</fullName>
        <ecNumber evidence="1">2.7.7.49</ecNumber>
    </recommendedName>
</protein>
<dbReference type="PROSITE" id="PS50878">
    <property type="entry name" value="RT_POL"/>
    <property type="match status" value="1"/>
</dbReference>
<dbReference type="AlphaFoldDB" id="A0A1Y0IDX2"/>
<dbReference type="PANTHER" id="PTHR34047">
    <property type="entry name" value="NUCLEAR INTRON MATURASE 1, MITOCHONDRIAL-RELATED"/>
    <property type="match status" value="1"/>
</dbReference>
<dbReference type="RefSeq" id="WP_232465153.1">
    <property type="nucleotide sequence ID" value="NZ_CP021425.1"/>
</dbReference>
<accession>A0A1Y0IDX2</accession>
<dbReference type="InterPro" id="IPR030931">
    <property type="entry name" value="Group_II_RT_mat"/>
</dbReference>
<dbReference type="InterPro" id="IPR043502">
    <property type="entry name" value="DNA/RNA_pol_sf"/>
</dbReference>
<keyword evidence="12" id="KW-1185">Reference proteome</keyword>
<dbReference type="InterPro" id="IPR051083">
    <property type="entry name" value="GrpII_Intron_Splice-Mob/Def"/>
</dbReference>
<sequence>MVPKVGALGEGLNIQNKGGALSYLNTRMPTGNDVTQRSDTKPAFGNNLFERVFQPENLQKAWKQVRANKGAAGIDGMTIDEFPTWVKGGHWKAVVNDLNSGRYQPSPVRRVEIDKPDGGKRLLGIPTITDRVIQQAIAQVLTPIFDPGFSSNSFGFRPNRNGQQAVKQVQHIIKTGRRFAVDVGLSKFFDRVNHDLLMTLLGRKVKDKRLLQLIKRYLRAGVIDNQFYMESREGVPQGGPLSPLLANIMLDPLDKELEKRGRSFARYADDFTILVNSPRAGERVLKSITRFIECRLKLVVNTTKSHVVKTSECKFQGFTFQAGRIQWHRSSLKNFIQEVRRLTNRNWGVSMKYQLFKLSQYLRGWINYFGIANCYQRCVDLDHWIRRRVRMAYWRQWRKPRTKVRNLMKRGVHVQVAVACGITSKGPWRSSKTPGINRALSLEYLKSEGLYSLRDGWIMLHYPE</sequence>
<dbReference type="PRINTS" id="PR00866">
    <property type="entry name" value="RNADNAPOLMS"/>
</dbReference>
<evidence type="ECO:0000256" key="7">
    <source>
        <dbReference type="ARBA" id="ARBA00023118"/>
    </source>
</evidence>
<evidence type="ECO:0000256" key="3">
    <source>
        <dbReference type="ARBA" id="ARBA00022695"/>
    </source>
</evidence>